<dbReference type="PROSITE" id="PS51228">
    <property type="entry name" value="ACB_2"/>
    <property type="match status" value="1"/>
</dbReference>
<gene>
    <name evidence="4" type="ORF">B0A52_03197</name>
</gene>
<feature type="compositionally biased region" description="Polar residues" evidence="1">
    <location>
        <begin position="506"/>
        <end position="515"/>
    </location>
</feature>
<keyword evidence="2" id="KW-1133">Transmembrane helix</keyword>
<feature type="region of interest" description="Disordered" evidence="1">
    <location>
        <begin position="130"/>
        <end position="178"/>
    </location>
</feature>
<dbReference type="SUPFAM" id="SSF47027">
    <property type="entry name" value="Acyl-CoA binding protein"/>
    <property type="match status" value="1"/>
</dbReference>
<dbReference type="OrthoDB" id="346910at2759"/>
<dbReference type="PANTHER" id="PTHR37466">
    <property type="entry name" value="SLR1628 PROTEIN"/>
    <property type="match status" value="1"/>
</dbReference>
<evidence type="ECO:0000313" key="4">
    <source>
        <dbReference type="EMBL" id="RVX72844.1"/>
    </source>
</evidence>
<keyword evidence="2" id="KW-0472">Membrane</keyword>
<dbReference type="AlphaFoldDB" id="A0A438NAN9"/>
<evidence type="ECO:0000259" key="3">
    <source>
        <dbReference type="PROSITE" id="PS51228"/>
    </source>
</evidence>
<accession>A0A438NAN9</accession>
<dbReference type="VEuPathDB" id="FungiDB:PV10_04071"/>
<dbReference type="Pfam" id="PF00887">
    <property type="entry name" value="ACBP"/>
    <property type="match status" value="1"/>
</dbReference>
<dbReference type="Gene3D" id="1.20.80.10">
    <property type="match status" value="1"/>
</dbReference>
<reference evidence="4 5" key="1">
    <citation type="submission" date="2017-03" db="EMBL/GenBank/DDBJ databases">
        <title>Genomes of endolithic fungi from Antarctica.</title>
        <authorList>
            <person name="Coleine C."/>
            <person name="Masonjones S."/>
            <person name="Stajich J.E."/>
        </authorList>
    </citation>
    <scope>NUCLEOTIDE SEQUENCE [LARGE SCALE GENOMIC DNA]</scope>
    <source>
        <strain evidence="4 5">CCFEE 6314</strain>
    </source>
</reference>
<dbReference type="InterPro" id="IPR014352">
    <property type="entry name" value="FERM/acyl-CoA-bd_prot_sf"/>
</dbReference>
<sequence>MALQQQVSSKEMMKNKNVVGGQLAQFSKDPPTGYYRDGYCRSGPEDQGNHSVAATVNAEFLKFTNSRGNNLDNAGVKDGMKWCLCAGRWKEAFDAAQQGTLAKSAVPKVHLHASHEKALQSVKYNDLKQYSAGGEAPNDTRNSRQASHHDPQSQGGLAKESTEISGSSETTGGGKAILPKDRAEAIDSHLELEACASPAQPTTISINTTTTTTTTTTQTTTIVIITISGILLASLLNSTAFLPSPFSLSLIHIVYSRNMPSTSYSNIIHLPTPKGVMFDSVDRVFTHALATVRRLPRTGSSRPPPSARLRLYGLYKQSMEGDVEAILPRPTLPSVSPDPNPRSNNNVHRYASRDLRIREAEAEIEKWDAWHACAGMSNTDAKRKYISTLIETMKEYASGTQESRELVSELEFVWNQIRSQSGSDPDEDGDSPTRQLERAGLRQTQSFASNATGQISAAAQSSGLLSRTHSDPNRMRVLSPVSQRDSDDVVEAEEVDPNADALNIPLPSSSGTTSDPHWKSQMESHLRQLSIEVAALREELSANHLLSSSSLSPSLTSRRRRLLYRITSWIRWLTWVFLRQAFLNVIFIIIFILWARWKGQKDRKVEHWAKRRYNEVIIVLGGISNWLRESVAVINFRAVPRG</sequence>
<dbReference type="Gene3D" id="3.30.56.110">
    <property type="entry name" value="Protein of unknown function DUF2237"/>
    <property type="match status" value="1"/>
</dbReference>
<dbReference type="EMBL" id="NAJM01000010">
    <property type="protein sequence ID" value="RVX72844.1"/>
    <property type="molecule type" value="Genomic_DNA"/>
</dbReference>
<feature type="transmembrane region" description="Helical" evidence="2">
    <location>
        <begin position="569"/>
        <end position="594"/>
    </location>
</feature>
<protein>
    <recommendedName>
        <fullName evidence="3">ACB domain-containing protein</fullName>
    </recommendedName>
</protein>
<evidence type="ECO:0000256" key="1">
    <source>
        <dbReference type="SAM" id="MobiDB-lite"/>
    </source>
</evidence>
<keyword evidence="2" id="KW-0812">Transmembrane</keyword>
<feature type="domain" description="ACB" evidence="3">
    <location>
        <begin position="281"/>
        <end position="398"/>
    </location>
</feature>
<proteinExistence type="predicted"/>
<feature type="compositionally biased region" description="Acidic residues" evidence="1">
    <location>
        <begin position="488"/>
        <end position="497"/>
    </location>
</feature>
<name>A0A438NAN9_EXOME</name>
<organism evidence="4 5">
    <name type="scientific">Exophiala mesophila</name>
    <name type="common">Black yeast-like fungus</name>
    <dbReference type="NCBI Taxonomy" id="212818"/>
    <lineage>
        <taxon>Eukaryota</taxon>
        <taxon>Fungi</taxon>
        <taxon>Dikarya</taxon>
        <taxon>Ascomycota</taxon>
        <taxon>Pezizomycotina</taxon>
        <taxon>Eurotiomycetes</taxon>
        <taxon>Chaetothyriomycetidae</taxon>
        <taxon>Chaetothyriales</taxon>
        <taxon>Herpotrichiellaceae</taxon>
        <taxon>Exophiala</taxon>
    </lineage>
</organism>
<dbReference type="InterPro" id="IPR018714">
    <property type="entry name" value="DUF2237"/>
</dbReference>
<evidence type="ECO:0000256" key="2">
    <source>
        <dbReference type="SAM" id="Phobius"/>
    </source>
</evidence>
<dbReference type="Proteomes" id="UP000288859">
    <property type="component" value="Unassembled WGS sequence"/>
</dbReference>
<evidence type="ECO:0000313" key="5">
    <source>
        <dbReference type="Proteomes" id="UP000288859"/>
    </source>
</evidence>
<comment type="caution">
    <text evidence="4">The sequence shown here is derived from an EMBL/GenBank/DDBJ whole genome shotgun (WGS) entry which is preliminary data.</text>
</comment>
<feature type="region of interest" description="Disordered" evidence="1">
    <location>
        <begin position="446"/>
        <end position="518"/>
    </location>
</feature>
<dbReference type="PANTHER" id="PTHR37466:SF1">
    <property type="entry name" value="SLR1628 PROTEIN"/>
    <property type="match status" value="1"/>
</dbReference>
<feature type="region of interest" description="Disordered" evidence="1">
    <location>
        <begin position="329"/>
        <end position="349"/>
    </location>
</feature>
<dbReference type="GO" id="GO:0000062">
    <property type="term" value="F:fatty-acyl-CoA binding"/>
    <property type="evidence" value="ECO:0007669"/>
    <property type="project" value="InterPro"/>
</dbReference>
<dbReference type="InterPro" id="IPR035984">
    <property type="entry name" value="Acyl-CoA-binding_sf"/>
</dbReference>
<dbReference type="VEuPathDB" id="FungiDB:PV10_04072"/>
<feature type="compositionally biased region" description="Polar residues" evidence="1">
    <location>
        <begin position="446"/>
        <end position="467"/>
    </location>
</feature>
<dbReference type="Pfam" id="PF09996">
    <property type="entry name" value="DUF2237"/>
    <property type="match status" value="1"/>
</dbReference>
<dbReference type="InterPro" id="IPR000582">
    <property type="entry name" value="Acyl-CoA-binding_protein"/>
</dbReference>